<gene>
    <name evidence="2" type="ORF">PoB_007551600</name>
</gene>
<comment type="caution">
    <text evidence="2">The sequence shown here is derived from an EMBL/GenBank/DDBJ whole genome shotgun (WGS) entry which is preliminary data.</text>
</comment>
<feature type="region of interest" description="Disordered" evidence="1">
    <location>
        <begin position="48"/>
        <end position="75"/>
    </location>
</feature>
<evidence type="ECO:0000256" key="1">
    <source>
        <dbReference type="SAM" id="MobiDB-lite"/>
    </source>
</evidence>
<dbReference type="EMBL" id="BLXT01008455">
    <property type="protein sequence ID" value="GFO49011.1"/>
    <property type="molecule type" value="Genomic_DNA"/>
</dbReference>
<dbReference type="AlphaFoldDB" id="A0AAV4DY39"/>
<proteinExistence type="predicted"/>
<name>A0AAV4DY39_9GAST</name>
<keyword evidence="3" id="KW-1185">Reference proteome</keyword>
<accession>A0AAV4DY39</accession>
<sequence length="75" mass="8435">MSTQLVDRRGPCRFARLVSRTEHGPRPKDQPRNEIQIHRRRFSGTIQDISSTVRPGLLHDPESANEATRAMVGGS</sequence>
<protein>
    <submittedName>
        <fullName evidence="2">Uncharacterized protein</fullName>
    </submittedName>
</protein>
<evidence type="ECO:0000313" key="3">
    <source>
        <dbReference type="Proteomes" id="UP000735302"/>
    </source>
</evidence>
<dbReference type="Proteomes" id="UP000735302">
    <property type="component" value="Unassembled WGS sequence"/>
</dbReference>
<reference evidence="2 3" key="1">
    <citation type="journal article" date="2021" name="Elife">
        <title>Chloroplast acquisition without the gene transfer in kleptoplastic sea slugs, Plakobranchus ocellatus.</title>
        <authorList>
            <person name="Maeda T."/>
            <person name="Takahashi S."/>
            <person name="Yoshida T."/>
            <person name="Shimamura S."/>
            <person name="Takaki Y."/>
            <person name="Nagai Y."/>
            <person name="Toyoda A."/>
            <person name="Suzuki Y."/>
            <person name="Arimoto A."/>
            <person name="Ishii H."/>
            <person name="Satoh N."/>
            <person name="Nishiyama T."/>
            <person name="Hasebe M."/>
            <person name="Maruyama T."/>
            <person name="Minagawa J."/>
            <person name="Obokata J."/>
            <person name="Shigenobu S."/>
        </authorList>
    </citation>
    <scope>NUCLEOTIDE SEQUENCE [LARGE SCALE GENOMIC DNA]</scope>
</reference>
<evidence type="ECO:0000313" key="2">
    <source>
        <dbReference type="EMBL" id="GFO49011.1"/>
    </source>
</evidence>
<organism evidence="2 3">
    <name type="scientific">Plakobranchus ocellatus</name>
    <dbReference type="NCBI Taxonomy" id="259542"/>
    <lineage>
        <taxon>Eukaryota</taxon>
        <taxon>Metazoa</taxon>
        <taxon>Spiralia</taxon>
        <taxon>Lophotrochozoa</taxon>
        <taxon>Mollusca</taxon>
        <taxon>Gastropoda</taxon>
        <taxon>Heterobranchia</taxon>
        <taxon>Euthyneura</taxon>
        <taxon>Panpulmonata</taxon>
        <taxon>Sacoglossa</taxon>
        <taxon>Placobranchoidea</taxon>
        <taxon>Plakobranchidae</taxon>
        <taxon>Plakobranchus</taxon>
    </lineage>
</organism>